<proteinExistence type="predicted"/>
<accession>A0AC35GUQ1</accession>
<organism evidence="1 2">
    <name type="scientific">Panagrolaimus sp. PS1159</name>
    <dbReference type="NCBI Taxonomy" id="55785"/>
    <lineage>
        <taxon>Eukaryota</taxon>
        <taxon>Metazoa</taxon>
        <taxon>Ecdysozoa</taxon>
        <taxon>Nematoda</taxon>
        <taxon>Chromadorea</taxon>
        <taxon>Rhabditida</taxon>
        <taxon>Tylenchina</taxon>
        <taxon>Panagrolaimomorpha</taxon>
        <taxon>Panagrolaimoidea</taxon>
        <taxon>Panagrolaimidae</taxon>
        <taxon>Panagrolaimus</taxon>
    </lineage>
</organism>
<evidence type="ECO:0000313" key="1">
    <source>
        <dbReference type="Proteomes" id="UP000887580"/>
    </source>
</evidence>
<protein>
    <submittedName>
        <fullName evidence="2">Beta-lactamase-related domain-containing protein</fullName>
    </submittedName>
</protein>
<dbReference type="Proteomes" id="UP000887580">
    <property type="component" value="Unplaced"/>
</dbReference>
<reference evidence="2" key="1">
    <citation type="submission" date="2022-11" db="UniProtKB">
        <authorList>
            <consortium name="WormBaseParasite"/>
        </authorList>
    </citation>
    <scope>IDENTIFICATION</scope>
</reference>
<sequence>MNSWFYSFFYKKSIYIDGFVEPGYEAIKEAFEQNFLWGWEPEGASLAVYHSGKLIADLWGGYADKECRRIWKKDTISCAFSSTKAVAALCVALLVDKNLIRYDDKIVEFWPEFGKYGKEEITVQWILSHLSGLAYFDVPIEEEDARDWKRMAKLIENEKPKWEPGTAVGYHAITYGWLVDQIIRRADPKNRSLAQFFKDEIQENSDFHIGLDPFQAYRVARLKSPSVVQRISEFCTNPKAINYIHIVKDLATNGIFSKIEKNPEWFKFFKGEITLNNPDLFTLEQSGAFGIGNARSLAEIFQRAIFDRKVFKNAETLNRLTTPFTKERDMVTGVKHPRGQGFCFIRYFHKSSGTLCQTIGHHGFGGQNIKFDLENELCFGYVSNGLKCGLGDNARTFEKLQHAIYDCVLLNKKHN</sequence>
<dbReference type="WBParaSite" id="PS1159_v2.g8706.t1">
    <property type="protein sequence ID" value="PS1159_v2.g8706.t1"/>
    <property type="gene ID" value="PS1159_v2.g8706"/>
</dbReference>
<evidence type="ECO:0000313" key="2">
    <source>
        <dbReference type="WBParaSite" id="PS1159_v2.g8706.t1"/>
    </source>
</evidence>
<name>A0AC35GUQ1_9BILA</name>